<gene>
    <name evidence="4" type="ordered locus">OB2898</name>
</gene>
<dbReference type="SMART" id="SM00421">
    <property type="entry name" value="HTH_LUXR"/>
    <property type="match status" value="1"/>
</dbReference>
<dbReference type="PANTHER" id="PTHR45566">
    <property type="entry name" value="HTH-TYPE TRANSCRIPTIONAL REGULATOR YHJB-RELATED"/>
    <property type="match status" value="1"/>
</dbReference>
<dbReference type="AlphaFoldDB" id="Q8EMF0"/>
<dbReference type="EMBL" id="BA000028">
    <property type="protein sequence ID" value="BAC14854.1"/>
    <property type="molecule type" value="Genomic_DNA"/>
</dbReference>
<dbReference type="HOGENOM" id="CLU_000445_90_10_9"/>
<protein>
    <submittedName>
        <fullName evidence="4">Transcriptional regulator</fullName>
    </submittedName>
</protein>
<keyword evidence="2" id="KW-0804">Transcription</keyword>
<name>Q8EMF0_OCEIH</name>
<dbReference type="PROSITE" id="PS50043">
    <property type="entry name" value="HTH_LUXR_2"/>
    <property type="match status" value="1"/>
</dbReference>
<sequence>MKVLLAEEKTNDQVNLKNYLNQDESLKLIEFDESFKQANPDIVILYEEYIDKHTLQKAKNMKQLLPDSKVILIYITPNKDQLLQGMLIGLDAVIPYDLFIKQSIETLRIVKAGATVFPFEVKNVVSEQLKEVVIDKKELFQEKIKQHGIHFTKREVDIAFLLMTNHNNHQIASKLFLGEGTVKNYISEIYNKLHIHNRSKTIEYLNKVFQSEEYFSKSDFL</sequence>
<keyword evidence="1" id="KW-0805">Transcription regulation</keyword>
<dbReference type="CDD" id="cd06170">
    <property type="entry name" value="LuxR_C_like"/>
    <property type="match status" value="1"/>
</dbReference>
<dbReference type="eggNOG" id="COG2197">
    <property type="taxonomic scope" value="Bacteria"/>
</dbReference>
<dbReference type="GO" id="GO:0006355">
    <property type="term" value="P:regulation of DNA-templated transcription"/>
    <property type="evidence" value="ECO:0007669"/>
    <property type="project" value="InterPro"/>
</dbReference>
<dbReference type="InterPro" id="IPR000792">
    <property type="entry name" value="Tscrpt_reg_LuxR_C"/>
</dbReference>
<evidence type="ECO:0000256" key="1">
    <source>
        <dbReference type="ARBA" id="ARBA00023015"/>
    </source>
</evidence>
<dbReference type="GO" id="GO:0003677">
    <property type="term" value="F:DNA binding"/>
    <property type="evidence" value="ECO:0007669"/>
    <property type="project" value="InterPro"/>
</dbReference>
<feature type="domain" description="HTH luxR-type" evidence="3">
    <location>
        <begin position="144"/>
        <end position="209"/>
    </location>
</feature>
<dbReference type="Gene3D" id="3.40.50.2300">
    <property type="match status" value="1"/>
</dbReference>
<dbReference type="SUPFAM" id="SSF46894">
    <property type="entry name" value="C-terminal effector domain of the bipartite response regulators"/>
    <property type="match status" value="1"/>
</dbReference>
<dbReference type="InterPro" id="IPR016032">
    <property type="entry name" value="Sig_transdc_resp-reg_C-effctor"/>
</dbReference>
<dbReference type="RefSeq" id="WP_011067295.1">
    <property type="nucleotide sequence ID" value="NC_004193.1"/>
</dbReference>
<dbReference type="Proteomes" id="UP000000822">
    <property type="component" value="Chromosome"/>
</dbReference>
<organism evidence="4 5">
    <name type="scientific">Oceanobacillus iheyensis (strain DSM 14371 / CIP 107618 / JCM 11309 / KCTC 3954 / HTE831)</name>
    <dbReference type="NCBI Taxonomy" id="221109"/>
    <lineage>
        <taxon>Bacteria</taxon>
        <taxon>Bacillati</taxon>
        <taxon>Bacillota</taxon>
        <taxon>Bacilli</taxon>
        <taxon>Bacillales</taxon>
        <taxon>Bacillaceae</taxon>
        <taxon>Oceanobacillus</taxon>
    </lineage>
</organism>
<dbReference type="KEGG" id="oih:OB2898"/>
<reference evidence="4 5" key="1">
    <citation type="journal article" date="2001" name="FEMS Microbiol. Lett.">
        <title>Oceanobacillus iheyensis gen. nov., sp. nov., a deep-sea extremely halotolerant and alkaliphilic species isolated from a depth of 1050 m on the Iheya Ridge.</title>
        <authorList>
            <person name="Lu J."/>
            <person name="Nogi Y."/>
            <person name="Takami H."/>
        </authorList>
    </citation>
    <scope>NUCLEOTIDE SEQUENCE [LARGE SCALE GENOMIC DNA]</scope>
    <source>
        <strain evidence="5">DSM 14371 / CIP 107618 / JCM 11309 / KCTC 3954 / HTE831</strain>
    </source>
</reference>
<dbReference type="PRINTS" id="PR00038">
    <property type="entry name" value="HTHLUXR"/>
</dbReference>
<reference evidence="4 5" key="2">
    <citation type="journal article" date="2002" name="Nucleic Acids Res.">
        <title>Genome sequence of Oceanobacillus iheyensis isolated from the Iheya Ridge and its unexpected adaptive capabilities to extreme environments.</title>
        <authorList>
            <person name="Takami H."/>
            <person name="Takaki Y."/>
            <person name="Uchiyama I."/>
        </authorList>
    </citation>
    <scope>NUCLEOTIDE SEQUENCE [LARGE SCALE GENOMIC DNA]</scope>
    <source>
        <strain evidence="5">DSM 14371 / CIP 107618 / JCM 11309 / KCTC 3954 / HTE831</strain>
    </source>
</reference>
<dbReference type="Pfam" id="PF00196">
    <property type="entry name" value="GerE"/>
    <property type="match status" value="1"/>
</dbReference>
<evidence type="ECO:0000259" key="3">
    <source>
        <dbReference type="PROSITE" id="PS50043"/>
    </source>
</evidence>
<dbReference type="STRING" id="221109.gene:10735150"/>
<accession>Q8EMF0</accession>
<dbReference type="PANTHER" id="PTHR45566:SF1">
    <property type="entry name" value="HTH-TYPE TRANSCRIPTIONAL REGULATOR YHJB-RELATED"/>
    <property type="match status" value="1"/>
</dbReference>
<dbReference type="OrthoDB" id="9780153at2"/>
<evidence type="ECO:0000256" key="2">
    <source>
        <dbReference type="ARBA" id="ARBA00023163"/>
    </source>
</evidence>
<evidence type="ECO:0000313" key="4">
    <source>
        <dbReference type="EMBL" id="BAC14854.1"/>
    </source>
</evidence>
<proteinExistence type="predicted"/>
<evidence type="ECO:0000313" key="5">
    <source>
        <dbReference type="Proteomes" id="UP000000822"/>
    </source>
</evidence>
<dbReference type="PhylomeDB" id="Q8EMF0"/>
<dbReference type="InterPro" id="IPR051015">
    <property type="entry name" value="EvgA-like"/>
</dbReference>
<keyword evidence="5" id="KW-1185">Reference proteome</keyword>